<dbReference type="STRING" id="1237896.T0KBJ2"/>
<dbReference type="OrthoDB" id="61390at2759"/>
<dbReference type="Gene3D" id="3.40.50.150">
    <property type="entry name" value="Vaccinia Virus protein VP39"/>
    <property type="match status" value="1"/>
</dbReference>
<evidence type="ECO:0008006" key="4">
    <source>
        <dbReference type="Google" id="ProtNLM"/>
    </source>
</evidence>
<dbReference type="Proteomes" id="UP000015530">
    <property type="component" value="Unassembled WGS sequence"/>
</dbReference>
<evidence type="ECO:0000256" key="1">
    <source>
        <dbReference type="SAM" id="Phobius"/>
    </source>
</evidence>
<evidence type="ECO:0000313" key="2">
    <source>
        <dbReference type="EMBL" id="EQB50438.1"/>
    </source>
</evidence>
<keyword evidence="1" id="KW-0472">Membrane</keyword>
<protein>
    <recommendedName>
        <fullName evidence="4">Methyltransferase domain-containing protein</fullName>
    </recommendedName>
</protein>
<gene>
    <name evidence="2" type="ORF">CGLO_10125</name>
</gene>
<comment type="caution">
    <text evidence="2">The sequence shown here is derived from an EMBL/GenBank/DDBJ whole genome shotgun (WGS) entry which is preliminary data.</text>
</comment>
<proteinExistence type="predicted"/>
<sequence length="347" mass="38901">MFSKPTIPSDFWSGALFGFMAGVVAVVFVASVVAARLFQRKDIYDVDHWKLNVKVPFTSTWMNMGYWTTADGQPILDFEQACQSLLRQVLMVSGVLDADTTSSELAILDLGIGCGDQSLELARLIHESQRMEYRYVGLTLNETQFRLAAQQPFSKFHKSGFAHGFIQVFQADAARPDKWPLDIKAAVEALRVDKHGDSERWVLGLDSLYHFYPSRIPILTYAARDLDASFMAFDLTLNGNASLLNRLWVKLISIAMKCPIGTFITEAEYRTQLVEAGYDELGIRMQDVTSHVFSGLVSHINRQEAILKPYGISLAKYKVAGKLFGWLERSQALKATIVVALRKSKIS</sequence>
<dbReference type="OMA" id="MNMGYWE"/>
<dbReference type="EMBL" id="AMYD01002051">
    <property type="protein sequence ID" value="EQB50438.1"/>
    <property type="molecule type" value="Genomic_DNA"/>
</dbReference>
<keyword evidence="1" id="KW-0812">Transmembrane</keyword>
<evidence type="ECO:0000313" key="3">
    <source>
        <dbReference type="Proteomes" id="UP000015530"/>
    </source>
</evidence>
<organism evidence="2 3">
    <name type="scientific">Colletotrichum gloeosporioides (strain Cg-14)</name>
    <name type="common">Anthracnose fungus</name>
    <name type="synonym">Glomerella cingulata</name>
    <dbReference type="NCBI Taxonomy" id="1237896"/>
    <lineage>
        <taxon>Eukaryota</taxon>
        <taxon>Fungi</taxon>
        <taxon>Dikarya</taxon>
        <taxon>Ascomycota</taxon>
        <taxon>Pezizomycotina</taxon>
        <taxon>Sordariomycetes</taxon>
        <taxon>Hypocreomycetidae</taxon>
        <taxon>Glomerellales</taxon>
        <taxon>Glomerellaceae</taxon>
        <taxon>Colletotrichum</taxon>
        <taxon>Colletotrichum gloeosporioides species complex</taxon>
    </lineage>
</organism>
<dbReference type="InterPro" id="IPR029063">
    <property type="entry name" value="SAM-dependent_MTases_sf"/>
</dbReference>
<accession>T0KBJ2</accession>
<feature type="transmembrane region" description="Helical" evidence="1">
    <location>
        <begin position="12"/>
        <end position="35"/>
    </location>
</feature>
<dbReference type="SUPFAM" id="SSF53335">
    <property type="entry name" value="S-adenosyl-L-methionine-dependent methyltransferases"/>
    <property type="match status" value="1"/>
</dbReference>
<dbReference type="HOGENOM" id="CLU_039068_3_0_1"/>
<reference evidence="3" key="1">
    <citation type="journal article" date="2013" name="Mol. Plant Microbe Interact.">
        <title>Global aspects of pacC regulation of pathogenicity genes in Colletotrichum gloeosporioides as revealed by transcriptome analysis.</title>
        <authorList>
            <person name="Alkan N."/>
            <person name="Meng X."/>
            <person name="Friedlander G."/>
            <person name="Reuveni E."/>
            <person name="Sukno S."/>
            <person name="Sherman A."/>
            <person name="Thon M."/>
            <person name="Fluhr R."/>
            <person name="Prusky D."/>
        </authorList>
    </citation>
    <scope>NUCLEOTIDE SEQUENCE [LARGE SCALE GENOMIC DNA]</scope>
    <source>
        <strain evidence="3">Cg-14</strain>
    </source>
</reference>
<keyword evidence="1" id="KW-1133">Transmembrane helix</keyword>
<dbReference type="AlphaFoldDB" id="T0KBJ2"/>
<name>T0KBJ2_COLGC</name>